<reference evidence="7" key="1">
    <citation type="submission" date="2020-12" db="EMBL/GenBank/DDBJ databases">
        <title>Metabolic potential, ecology and presence of endohyphal bacteria is reflected in genomic diversity of Mucoromycotina.</title>
        <authorList>
            <person name="Muszewska A."/>
            <person name="Okrasinska A."/>
            <person name="Steczkiewicz K."/>
            <person name="Drgas O."/>
            <person name="Orlowska M."/>
            <person name="Perlinska-Lenart U."/>
            <person name="Aleksandrzak-Piekarczyk T."/>
            <person name="Szatraj K."/>
            <person name="Zielenkiewicz U."/>
            <person name="Pilsyk S."/>
            <person name="Malc E."/>
            <person name="Mieczkowski P."/>
            <person name="Kruszewska J.S."/>
            <person name="Biernat P."/>
            <person name="Pawlowska J."/>
        </authorList>
    </citation>
    <scope>NUCLEOTIDE SEQUENCE</scope>
    <source>
        <strain evidence="7">WA0000067209</strain>
    </source>
</reference>
<keyword evidence="4" id="KW-0539">Nucleus</keyword>
<dbReference type="PANTHER" id="PTHR19304">
    <property type="entry name" value="CYCLIC-AMP RESPONSE ELEMENT BINDING PROTEIN"/>
    <property type="match status" value="1"/>
</dbReference>
<evidence type="ECO:0000259" key="6">
    <source>
        <dbReference type="PROSITE" id="PS50217"/>
    </source>
</evidence>
<dbReference type="InterPro" id="IPR051027">
    <property type="entry name" value="bZIP_transcription_factors"/>
</dbReference>
<comment type="subcellular location">
    <subcellularLocation>
        <location evidence="1">Nucleus</location>
    </subcellularLocation>
</comment>
<keyword evidence="8" id="KW-1185">Reference proteome</keyword>
<keyword evidence="2" id="KW-0805">Transcription regulation</keyword>
<protein>
    <recommendedName>
        <fullName evidence="6">BZIP domain-containing protein</fullName>
    </recommendedName>
</protein>
<dbReference type="SMART" id="SM00338">
    <property type="entry name" value="BRLZ"/>
    <property type="match status" value="1"/>
</dbReference>
<keyword evidence="3" id="KW-0804">Transcription</keyword>
<proteinExistence type="predicted"/>
<comment type="caution">
    <text evidence="7">The sequence shown here is derived from an EMBL/GenBank/DDBJ whole genome shotgun (WGS) entry which is preliminary data.</text>
</comment>
<organism evidence="7 8">
    <name type="scientific">Mortierella isabellina</name>
    <name type="common">Filamentous fungus</name>
    <name type="synonym">Umbelopsis isabellina</name>
    <dbReference type="NCBI Taxonomy" id="91625"/>
    <lineage>
        <taxon>Eukaryota</taxon>
        <taxon>Fungi</taxon>
        <taxon>Fungi incertae sedis</taxon>
        <taxon>Mucoromycota</taxon>
        <taxon>Mucoromycotina</taxon>
        <taxon>Umbelopsidomycetes</taxon>
        <taxon>Umbelopsidales</taxon>
        <taxon>Umbelopsidaceae</taxon>
        <taxon>Umbelopsis</taxon>
    </lineage>
</organism>
<name>A0A8H7PMM0_MORIS</name>
<evidence type="ECO:0000256" key="3">
    <source>
        <dbReference type="ARBA" id="ARBA00023163"/>
    </source>
</evidence>
<dbReference type="InterPro" id="IPR046347">
    <property type="entry name" value="bZIP_sf"/>
</dbReference>
<evidence type="ECO:0000313" key="8">
    <source>
        <dbReference type="Proteomes" id="UP000654370"/>
    </source>
</evidence>
<dbReference type="Pfam" id="PF00170">
    <property type="entry name" value="bZIP_1"/>
    <property type="match status" value="1"/>
</dbReference>
<dbReference type="Proteomes" id="UP000654370">
    <property type="component" value="Unassembled WGS sequence"/>
</dbReference>
<feature type="coiled-coil region" evidence="5">
    <location>
        <begin position="141"/>
        <end position="210"/>
    </location>
</feature>
<dbReference type="CDD" id="cd14687">
    <property type="entry name" value="bZIP_ATF2"/>
    <property type="match status" value="1"/>
</dbReference>
<dbReference type="OrthoDB" id="295274at2759"/>
<dbReference type="InterPro" id="IPR004827">
    <property type="entry name" value="bZIP"/>
</dbReference>
<evidence type="ECO:0000256" key="2">
    <source>
        <dbReference type="ARBA" id="ARBA00023015"/>
    </source>
</evidence>
<dbReference type="PROSITE" id="PS50217">
    <property type="entry name" value="BZIP"/>
    <property type="match status" value="1"/>
</dbReference>
<evidence type="ECO:0000313" key="7">
    <source>
        <dbReference type="EMBL" id="KAG2176224.1"/>
    </source>
</evidence>
<dbReference type="EMBL" id="JAEPQZ010000010">
    <property type="protein sequence ID" value="KAG2176224.1"/>
    <property type="molecule type" value="Genomic_DNA"/>
</dbReference>
<dbReference type="Gene3D" id="1.20.5.170">
    <property type="match status" value="1"/>
</dbReference>
<keyword evidence="5" id="KW-0175">Coiled coil</keyword>
<sequence>MTTIVEREMFEPMSFTNVFEDNHLHTPTRFLLNCLSDSFTPSFGTNYGFEETNPFEHSFNTEKHNQQPHVELVTGKPSSPGYPSPVVTPPSEPLPINDEPAIPTVPAKTTVFKSQGPENFETPKGSRGSPKYKTLKHRLVVEEENDEEDLEVKRLKFLERNRQAALKCRQKKKVWEQELQERSELVQQRNKELRATVQELKEEALALKNQLLAHTECDCTLIRDYLTKSEAFKLFSPTSYSTMPDATTNMHMITSRSPSLQLSPESMVAAQDYSIFSDSSR</sequence>
<gene>
    <name evidence="7" type="ORF">INT43_005458</name>
</gene>
<feature type="domain" description="BZIP" evidence="6">
    <location>
        <begin position="151"/>
        <end position="214"/>
    </location>
</feature>
<evidence type="ECO:0000256" key="1">
    <source>
        <dbReference type="ARBA" id="ARBA00004123"/>
    </source>
</evidence>
<dbReference type="GO" id="GO:0005634">
    <property type="term" value="C:nucleus"/>
    <property type="evidence" value="ECO:0007669"/>
    <property type="project" value="UniProtKB-SubCell"/>
</dbReference>
<evidence type="ECO:0000256" key="5">
    <source>
        <dbReference type="SAM" id="Coils"/>
    </source>
</evidence>
<accession>A0A8H7PMM0</accession>
<evidence type="ECO:0000256" key="4">
    <source>
        <dbReference type="ARBA" id="ARBA00023242"/>
    </source>
</evidence>
<dbReference type="GO" id="GO:0003700">
    <property type="term" value="F:DNA-binding transcription factor activity"/>
    <property type="evidence" value="ECO:0007669"/>
    <property type="project" value="InterPro"/>
</dbReference>
<dbReference type="SUPFAM" id="SSF57959">
    <property type="entry name" value="Leucine zipper domain"/>
    <property type="match status" value="1"/>
</dbReference>
<dbReference type="AlphaFoldDB" id="A0A8H7PMM0"/>